<protein>
    <submittedName>
        <fullName evidence="2">Adenylate cyclase</fullName>
    </submittedName>
</protein>
<dbReference type="InterPro" id="IPR024685">
    <property type="entry name" value="Adenylate_cyclase_1_N"/>
</dbReference>
<evidence type="ECO:0000259" key="1">
    <source>
        <dbReference type="Pfam" id="PF12633"/>
    </source>
</evidence>
<evidence type="ECO:0000313" key="3">
    <source>
        <dbReference type="Proteomes" id="UP000238949"/>
    </source>
</evidence>
<comment type="caution">
    <text evidence="2">The sequence shown here is derived from an EMBL/GenBank/DDBJ whole genome shotgun (WGS) entry which is preliminary data.</text>
</comment>
<dbReference type="OrthoDB" id="5571448at2"/>
<dbReference type="PANTHER" id="PTHR38760:SF1">
    <property type="entry name" value="ADENYLATE CYCLASE"/>
    <property type="match status" value="1"/>
</dbReference>
<proteinExistence type="predicted"/>
<dbReference type="Pfam" id="PF12633">
    <property type="entry name" value="Adenyl_cycl_N"/>
    <property type="match status" value="1"/>
</dbReference>
<dbReference type="PANTHER" id="PTHR38760">
    <property type="entry name" value="ADENYLATE CYCLASE"/>
    <property type="match status" value="1"/>
</dbReference>
<evidence type="ECO:0000313" key="2">
    <source>
        <dbReference type="EMBL" id="PRO71996.1"/>
    </source>
</evidence>
<name>A0A2S9V6B5_9ALTE</name>
<dbReference type="EMBL" id="PVNP01000193">
    <property type="protein sequence ID" value="PRO71996.1"/>
    <property type="molecule type" value="Genomic_DNA"/>
</dbReference>
<sequence>MSSQPSLTIQQNLTIRLLRVLRYNKARIERAQALLPPERRPLFHVIPFLLHVNHPDLPGYVDADAELFYGLNNFSFRDEIKDALFTIFPQHHDLFDDIKSVWPRQRAIDALVLMGSIGTIAQSEKSDFDYWVCVDGNKLSEASLAAMQRKLNTVEDWAMSCYDIEVHFFLSDIDKVRNNDFGVAEGESAGSAQAVFLKSEFYTTNIVVAGKAPFWWLTPDATTEQQYYSLLNALEEGGSPDPNWFMDLGHLDKLDIKELFGAAIWQLGKAIESPFKSVLKMAKLEVFLENLEQEQPLCNLLKKRVHHGDEAPGNVANIDPYALMFDQLLSHYQAVNEPETVLLLQQCLYIKCNCQLSQPVAESDITFKRRIIAGLVKQWGWTKSQIRHLDNSHNWSLTELVQLSRKIHRFLIYCYRRMSSQLQMDNQSVSREDMAVLGRRLDTFYSKKEHKLEFLRIGFDDNVFCPVITIKQHRRKNGQQVWAAYSDDQLGVLGKNQEKARISVAASPVRLILWCVCNRVIDISTTVLLDYDTDPVTDSDIHALIKHFGKIFGPVRVNTIPREALLSPMQIKACMAVVNFTSSRLKPTVDEVTVIYTTTWGETYVVPGKESLDKLDKLWFELQESVPRPPCYIFVPESSQRKRIYQAFIDAAEQDFELLNYW</sequence>
<dbReference type="InterPro" id="IPR000274">
    <property type="entry name" value="Adenylate_cyclase_1"/>
</dbReference>
<dbReference type="RefSeq" id="WP_105935964.1">
    <property type="nucleotide sequence ID" value="NZ_PVNP01000193.1"/>
</dbReference>
<feature type="domain" description="Adenylate cyclase class-I N-terminal" evidence="1">
    <location>
        <begin position="19"/>
        <end position="216"/>
    </location>
</feature>
<dbReference type="GO" id="GO:0006171">
    <property type="term" value="P:cAMP biosynthetic process"/>
    <property type="evidence" value="ECO:0007669"/>
    <property type="project" value="InterPro"/>
</dbReference>
<gene>
    <name evidence="2" type="ORF">C6Y40_18915</name>
</gene>
<dbReference type="Pfam" id="PF01295">
    <property type="entry name" value="Adenylate_cycl"/>
    <property type="match status" value="1"/>
</dbReference>
<dbReference type="Proteomes" id="UP000238949">
    <property type="component" value="Unassembled WGS sequence"/>
</dbReference>
<accession>A0A2S9V6B5</accession>
<dbReference type="AlphaFoldDB" id="A0A2S9V6B5"/>
<organism evidence="2 3">
    <name type="scientific">Alteromonas alba</name>
    <dbReference type="NCBI Taxonomy" id="2079529"/>
    <lineage>
        <taxon>Bacteria</taxon>
        <taxon>Pseudomonadati</taxon>
        <taxon>Pseudomonadota</taxon>
        <taxon>Gammaproteobacteria</taxon>
        <taxon>Alteromonadales</taxon>
        <taxon>Alteromonadaceae</taxon>
        <taxon>Alteromonas/Salinimonas group</taxon>
        <taxon>Alteromonas</taxon>
    </lineage>
</organism>
<keyword evidence="3" id="KW-1185">Reference proteome</keyword>
<dbReference type="GO" id="GO:0004016">
    <property type="term" value="F:adenylate cyclase activity"/>
    <property type="evidence" value="ECO:0007669"/>
    <property type="project" value="InterPro"/>
</dbReference>
<reference evidence="3" key="1">
    <citation type="journal article" date="2020" name="Int. J. Syst. Evol. Microbiol.">
        <title>Alteromonas alba sp. nov., a marine bacterium isolated from the seawater of the West Pacific Ocean.</title>
        <authorList>
            <person name="Sun C."/>
            <person name="Wu Y.-H."/>
            <person name="Xamxidin M."/>
            <person name="Cheng H."/>
            <person name="Xu X.-W."/>
        </authorList>
    </citation>
    <scope>NUCLEOTIDE SEQUENCE [LARGE SCALE GENOMIC DNA]</scope>
    <source>
        <strain evidence="3">190</strain>
    </source>
</reference>